<dbReference type="Proteomes" id="UP000321039">
    <property type="component" value="Unassembled WGS sequence"/>
</dbReference>
<organism evidence="6 7">
    <name type="scientific">Parahaliea maris</name>
    <dbReference type="NCBI Taxonomy" id="2716870"/>
    <lineage>
        <taxon>Bacteria</taxon>
        <taxon>Pseudomonadati</taxon>
        <taxon>Pseudomonadota</taxon>
        <taxon>Gammaproteobacteria</taxon>
        <taxon>Cellvibrionales</taxon>
        <taxon>Halieaceae</taxon>
        <taxon>Parahaliea</taxon>
    </lineage>
</organism>
<keyword evidence="3 6" id="KW-0418">Kinase</keyword>
<dbReference type="GO" id="GO:0005524">
    <property type="term" value="F:ATP binding"/>
    <property type="evidence" value="ECO:0007669"/>
    <property type="project" value="UniProtKB-KW"/>
</dbReference>
<dbReference type="InterPro" id="IPR011009">
    <property type="entry name" value="Kinase-like_dom_sf"/>
</dbReference>
<keyword evidence="2" id="KW-0547">Nucleotide-binding</keyword>
<comment type="caution">
    <text evidence="6">The sequence shown here is derived from an EMBL/GenBank/DDBJ whole genome shotgun (WGS) entry which is preliminary data.</text>
</comment>
<dbReference type="PANTHER" id="PTHR43289:SF6">
    <property type="entry name" value="SERINE_THREONINE-PROTEIN KINASE NEKL-3"/>
    <property type="match status" value="1"/>
</dbReference>
<dbReference type="AlphaFoldDB" id="A0A5C8ZZ45"/>
<keyword evidence="1" id="KW-0808">Transferase</keyword>
<dbReference type="Gene3D" id="3.30.200.20">
    <property type="entry name" value="Phosphorylase Kinase, domain 1"/>
    <property type="match status" value="1"/>
</dbReference>
<accession>A0A5C8ZZ45</accession>
<dbReference type="InterPro" id="IPR008271">
    <property type="entry name" value="Ser/Thr_kinase_AS"/>
</dbReference>
<dbReference type="Gene3D" id="1.10.510.10">
    <property type="entry name" value="Transferase(Phosphotransferase) domain 1"/>
    <property type="match status" value="1"/>
</dbReference>
<dbReference type="SMART" id="SM00220">
    <property type="entry name" value="S_TKc"/>
    <property type="match status" value="1"/>
</dbReference>
<keyword evidence="4" id="KW-0067">ATP-binding</keyword>
<name>A0A5C8ZZ45_9GAMM</name>
<evidence type="ECO:0000259" key="5">
    <source>
        <dbReference type="PROSITE" id="PS50011"/>
    </source>
</evidence>
<dbReference type="EMBL" id="VRZA01000003">
    <property type="protein sequence ID" value="TXS93873.1"/>
    <property type="molecule type" value="Genomic_DNA"/>
</dbReference>
<keyword evidence="6" id="KW-0723">Serine/threonine-protein kinase</keyword>
<evidence type="ECO:0000256" key="1">
    <source>
        <dbReference type="ARBA" id="ARBA00022679"/>
    </source>
</evidence>
<sequence>MPEFQQQKNAESPLYAEEMDAPLPETLNPNTRYAYFSTIAKGGKSLIKSCRDLHLRRTICYKTLRPEFVNDPIENRRLVREARISAALQHPNTLPTYELGRDNRGNYYFTMKLVHGYTLREILNFRERYDLTQLMDVLEQVGQALGYAHSMGVLHRDIKPDNILVGPYGEVLLMDWGLAKVWHKADSKQSDEDHEEAEGDPGMTGEAKLQGTVMYMSPEQINRDPGISFGSDIYSLGALLYETLTGTTPFQGDLVYKLLDQIRGDVPPDPRTVSKYPIPGALAELTMQCLEKEPSARPESADQLIRVLKSDWLND</sequence>
<dbReference type="Pfam" id="PF00069">
    <property type="entry name" value="Pkinase"/>
    <property type="match status" value="1"/>
</dbReference>
<evidence type="ECO:0000313" key="7">
    <source>
        <dbReference type="Proteomes" id="UP000321039"/>
    </source>
</evidence>
<evidence type="ECO:0000256" key="3">
    <source>
        <dbReference type="ARBA" id="ARBA00022777"/>
    </source>
</evidence>
<dbReference type="GO" id="GO:0004674">
    <property type="term" value="F:protein serine/threonine kinase activity"/>
    <property type="evidence" value="ECO:0007669"/>
    <property type="project" value="UniProtKB-KW"/>
</dbReference>
<dbReference type="RefSeq" id="WP_148068215.1">
    <property type="nucleotide sequence ID" value="NZ_VRZA01000003.1"/>
</dbReference>
<keyword evidence="7" id="KW-1185">Reference proteome</keyword>
<dbReference type="PROSITE" id="PS00108">
    <property type="entry name" value="PROTEIN_KINASE_ST"/>
    <property type="match status" value="1"/>
</dbReference>
<evidence type="ECO:0000313" key="6">
    <source>
        <dbReference type="EMBL" id="TXS93873.1"/>
    </source>
</evidence>
<evidence type="ECO:0000256" key="2">
    <source>
        <dbReference type="ARBA" id="ARBA00022741"/>
    </source>
</evidence>
<feature type="domain" description="Protein kinase" evidence="5">
    <location>
        <begin position="33"/>
        <end position="313"/>
    </location>
</feature>
<dbReference type="InterPro" id="IPR000719">
    <property type="entry name" value="Prot_kinase_dom"/>
</dbReference>
<dbReference type="PROSITE" id="PS50011">
    <property type="entry name" value="PROTEIN_KINASE_DOM"/>
    <property type="match status" value="1"/>
</dbReference>
<dbReference type="SUPFAM" id="SSF56112">
    <property type="entry name" value="Protein kinase-like (PK-like)"/>
    <property type="match status" value="1"/>
</dbReference>
<evidence type="ECO:0000256" key="4">
    <source>
        <dbReference type="ARBA" id="ARBA00022840"/>
    </source>
</evidence>
<proteinExistence type="predicted"/>
<dbReference type="CDD" id="cd14014">
    <property type="entry name" value="STKc_PknB_like"/>
    <property type="match status" value="1"/>
</dbReference>
<gene>
    <name evidence="6" type="ORF">FV139_09585</name>
</gene>
<protein>
    <submittedName>
        <fullName evidence="6">Serine/threonine protein kinase</fullName>
    </submittedName>
</protein>
<reference evidence="6 7" key="1">
    <citation type="submission" date="2019-08" db="EMBL/GenBank/DDBJ databases">
        <title>Parahaliea maris sp. nov., isolated from the surface seawater.</title>
        <authorList>
            <person name="Liu Y."/>
        </authorList>
    </citation>
    <scope>NUCLEOTIDE SEQUENCE [LARGE SCALE GENOMIC DNA]</scope>
    <source>
        <strain evidence="6 7">HSLHS9</strain>
    </source>
</reference>
<dbReference type="PANTHER" id="PTHR43289">
    <property type="entry name" value="MITOGEN-ACTIVATED PROTEIN KINASE KINASE KINASE 20-RELATED"/>
    <property type="match status" value="1"/>
</dbReference>